<evidence type="ECO:0000313" key="3">
    <source>
        <dbReference type="Proteomes" id="UP000236220"/>
    </source>
</evidence>
<feature type="region of interest" description="Disordered" evidence="1">
    <location>
        <begin position="111"/>
        <end position="140"/>
    </location>
</feature>
<feature type="compositionally biased region" description="Basic and acidic residues" evidence="1">
    <location>
        <begin position="18"/>
        <end position="27"/>
    </location>
</feature>
<dbReference type="Proteomes" id="UP000236220">
    <property type="component" value="Unassembled WGS sequence"/>
</dbReference>
<reference evidence="2 3" key="1">
    <citation type="submission" date="2017-08" db="EMBL/GenBank/DDBJ databases">
        <title>Lysobacter sylvestris genome.</title>
        <authorList>
            <person name="Zhang D.-C."/>
            <person name="Albuquerque L."/>
            <person name="Franca L."/>
            <person name="Froufe H.J.C."/>
            <person name="Barroso C."/>
            <person name="Egas C."/>
            <person name="Da Costa M."/>
            <person name="Margesin R."/>
        </authorList>
    </citation>
    <scope>NUCLEOTIDE SEQUENCE [LARGE SCALE GENOMIC DNA]</scope>
    <source>
        <strain evidence="2 3">AM20-91</strain>
    </source>
</reference>
<dbReference type="RefSeq" id="WP_103074848.1">
    <property type="nucleotide sequence ID" value="NZ_NPZB01000001.1"/>
</dbReference>
<keyword evidence="3" id="KW-1185">Reference proteome</keyword>
<evidence type="ECO:0000313" key="2">
    <source>
        <dbReference type="EMBL" id="PNS09824.1"/>
    </source>
</evidence>
<gene>
    <name evidence="2" type="ORF">Lysil_1453</name>
</gene>
<protein>
    <submittedName>
        <fullName evidence="2">Uncharacterized protein</fullName>
    </submittedName>
</protein>
<accession>A0A2K1Q472</accession>
<proteinExistence type="predicted"/>
<comment type="caution">
    <text evidence="2">The sequence shown here is derived from an EMBL/GenBank/DDBJ whole genome shotgun (WGS) entry which is preliminary data.</text>
</comment>
<sequence length="140" mass="15919">MTIEQKVMEKLASMPSEVSKEEQERDERAAIGTASWAKDYQDWIDRGADLDDALEPEVLAIADLPDSQFQLVAGIAGCVDQKTQEDFVKSVEPLALRELEVWYETLKDQIIEEGEDEADPRDPALRPRPRKKGRGFVNDW</sequence>
<organism evidence="2 3">
    <name type="scientific">Solilutibacter silvestris</name>
    <dbReference type="NCBI Taxonomy" id="1645665"/>
    <lineage>
        <taxon>Bacteria</taxon>
        <taxon>Pseudomonadati</taxon>
        <taxon>Pseudomonadota</taxon>
        <taxon>Gammaproteobacteria</taxon>
        <taxon>Lysobacterales</taxon>
        <taxon>Lysobacteraceae</taxon>
        <taxon>Solilutibacter</taxon>
    </lineage>
</organism>
<feature type="region of interest" description="Disordered" evidence="1">
    <location>
        <begin position="1"/>
        <end position="27"/>
    </location>
</feature>
<dbReference type="EMBL" id="NPZB01000001">
    <property type="protein sequence ID" value="PNS09824.1"/>
    <property type="molecule type" value="Genomic_DNA"/>
</dbReference>
<dbReference type="AlphaFoldDB" id="A0A2K1Q472"/>
<name>A0A2K1Q472_9GAMM</name>
<evidence type="ECO:0000256" key="1">
    <source>
        <dbReference type="SAM" id="MobiDB-lite"/>
    </source>
</evidence>